<dbReference type="OrthoDB" id="9946561at2759"/>
<feature type="compositionally biased region" description="Polar residues" evidence="1">
    <location>
        <begin position="944"/>
        <end position="955"/>
    </location>
</feature>
<feature type="compositionally biased region" description="Basic and acidic residues" evidence="1">
    <location>
        <begin position="931"/>
        <end position="941"/>
    </location>
</feature>
<feature type="compositionally biased region" description="Polar residues" evidence="1">
    <location>
        <begin position="93"/>
        <end position="103"/>
    </location>
</feature>
<accession>A0A8J4THF4</accession>
<dbReference type="PANTHER" id="PTHR38654:SF1">
    <property type="entry name" value="BUCKY BALL"/>
    <property type="match status" value="1"/>
</dbReference>
<keyword evidence="3" id="KW-1185">Reference proteome</keyword>
<dbReference type="Proteomes" id="UP000727407">
    <property type="component" value="Unassembled WGS sequence"/>
</dbReference>
<gene>
    <name evidence="2" type="ORF">DAT39_019722</name>
</gene>
<feature type="region of interest" description="Disordered" evidence="1">
    <location>
        <begin position="87"/>
        <end position="108"/>
    </location>
</feature>
<dbReference type="InterPro" id="IPR053309">
    <property type="entry name" value="Balbiani_Body_Formation"/>
</dbReference>
<feature type="compositionally biased region" description="Low complexity" evidence="1">
    <location>
        <begin position="407"/>
        <end position="419"/>
    </location>
</feature>
<proteinExistence type="predicted"/>
<feature type="compositionally biased region" description="Basic and acidic residues" evidence="1">
    <location>
        <begin position="62"/>
        <end position="72"/>
    </location>
</feature>
<protein>
    <submittedName>
        <fullName evidence="2">Uncharacterized protein</fullName>
    </submittedName>
</protein>
<evidence type="ECO:0000313" key="3">
    <source>
        <dbReference type="Proteomes" id="UP000727407"/>
    </source>
</evidence>
<feature type="compositionally biased region" description="Polar residues" evidence="1">
    <location>
        <begin position="50"/>
        <end position="60"/>
    </location>
</feature>
<dbReference type="PANTHER" id="PTHR38654">
    <property type="entry name" value="BUCKY BALL-RELATED"/>
    <property type="match status" value="1"/>
</dbReference>
<dbReference type="AlphaFoldDB" id="A0A8J4THF4"/>
<feature type="non-terminal residue" evidence="2">
    <location>
        <position position="1"/>
    </location>
</feature>
<comment type="caution">
    <text evidence="2">The sequence shown here is derived from an EMBL/GenBank/DDBJ whole genome shotgun (WGS) entry which is preliminary data.</text>
</comment>
<feature type="region of interest" description="Disordered" evidence="1">
    <location>
        <begin position="406"/>
        <end position="427"/>
    </location>
</feature>
<evidence type="ECO:0000256" key="1">
    <source>
        <dbReference type="SAM" id="MobiDB-lite"/>
    </source>
</evidence>
<feature type="region of interest" description="Disordered" evidence="1">
    <location>
        <begin position="714"/>
        <end position="741"/>
    </location>
</feature>
<sequence length="971" mass="107109">MGKKLISKPNVVEEDRDTSCSRVGHVTQEDDSSLASEKEEENNERVYQDCSESQSDSPSGSCHEKTKDEKVQDGVMVQPNGEMKWDGCMASPPSFQSSPVRSSLTKKDEDQSLIQKPEDIPCCILHLPFEKVLSSGIYEASITSPSLGSPLNYPYHPPQLAHERVSVLSPSLDELSSHDELLSTDLDDIDLFPSRMYARGRLAEVTSKRCHGSDLCLLYPKRLTCATCGSHTFKQLNRTKTCRYEDVEDSDEVEGQRRLRNTSGKGHSARKTHLLLKQKLRAAHHRETTESQHESSRSEHLCCESCTCSTEKNSRAASARLGYGMVLPPFPPSSYVEAPGYILPHTQLHMVDYRRMMAPHLAPAMSYQARRFRYQHTTPSGRVMVSSEVQTEPVCTESLQQACNVATSSSESGTTGPSSVFSSPRPSEDTSCVEKGCEVLPSKMAGETCKNATVQSGGILFQAEEVRIECSRSPSAVKIMRSKETTELASNADGKLLQCNVGCAEDVVLRCFQPLPFGDDEEREGAKDMSPLEDPCPDIVMVSCPSNGSVSTLEGSIVAPVEPVNSTLVAQGDPNLVKSAQDICGTSKDILFKILRLPVDLQCLDELQQMEASVWSVESLMPYIPTSEWMMQNSLLTPGKPSLGTVMEVPAEDPVQLNRSPAESTPPLLEAGTVTELDAQDLVTSLELLPSTHLLTNFSNAYCNELSSNLEKINDPNNWAKEQPEAHQSGEKPNAPPKKLKDEMDNQSIMISGSEQEKCAARLFPDSPRKHKVRVCKNCSVKHGSPSSKADSMKRHKVSHLKGDKVKALLCGTCKCDPEKKARYNAAAITANLKSSMIDELGEVSENYIHSLKKCSKKLCSSQTPNLGKHLEKCPMSQQSKLREQNCSCEERASNSTSAWNKNGHSQHGDLTWERNEENLAISAMDRWKDSEQRFGDEKWRGSMQVSDSESTKSGGKTKTRNKQKQSSQSL</sequence>
<name>A0A8J4THF4_CLAMG</name>
<organism evidence="2 3">
    <name type="scientific">Clarias magur</name>
    <name type="common">Asian catfish</name>
    <name type="synonym">Macropteronotus magur</name>
    <dbReference type="NCBI Taxonomy" id="1594786"/>
    <lineage>
        <taxon>Eukaryota</taxon>
        <taxon>Metazoa</taxon>
        <taxon>Chordata</taxon>
        <taxon>Craniata</taxon>
        <taxon>Vertebrata</taxon>
        <taxon>Euteleostomi</taxon>
        <taxon>Actinopterygii</taxon>
        <taxon>Neopterygii</taxon>
        <taxon>Teleostei</taxon>
        <taxon>Ostariophysi</taxon>
        <taxon>Siluriformes</taxon>
        <taxon>Clariidae</taxon>
        <taxon>Clarias</taxon>
    </lineage>
</organism>
<reference evidence="2" key="1">
    <citation type="submission" date="2020-07" db="EMBL/GenBank/DDBJ databases">
        <title>Clarias magur genome sequencing, assembly and annotation.</title>
        <authorList>
            <person name="Kushwaha B."/>
            <person name="Kumar R."/>
            <person name="Das P."/>
            <person name="Joshi C.G."/>
            <person name="Kumar D."/>
            <person name="Nagpure N.S."/>
            <person name="Pandey M."/>
            <person name="Agarwal S."/>
            <person name="Srivastava S."/>
            <person name="Singh M."/>
            <person name="Sahoo L."/>
            <person name="Jayasankar P."/>
            <person name="Meher P.K."/>
            <person name="Koringa P.G."/>
            <person name="Iquebal M.A."/>
            <person name="Das S.P."/>
            <person name="Bit A."/>
            <person name="Patnaik S."/>
            <person name="Patel N."/>
            <person name="Shah T.M."/>
            <person name="Hinsu A."/>
            <person name="Jena J.K."/>
        </authorList>
    </citation>
    <scope>NUCLEOTIDE SEQUENCE</scope>
    <source>
        <strain evidence="2">CIFAMagur01</strain>
        <tissue evidence="2">Testis</tissue>
    </source>
</reference>
<feature type="region of interest" description="Disordered" evidence="1">
    <location>
        <begin position="931"/>
        <end position="971"/>
    </location>
</feature>
<dbReference type="EMBL" id="QNUK01000671">
    <property type="protein sequence ID" value="KAF5890573.1"/>
    <property type="molecule type" value="Genomic_DNA"/>
</dbReference>
<evidence type="ECO:0000313" key="2">
    <source>
        <dbReference type="EMBL" id="KAF5890573.1"/>
    </source>
</evidence>
<feature type="region of interest" description="Disordered" evidence="1">
    <location>
        <begin position="1"/>
        <end position="74"/>
    </location>
</feature>